<accession>A0A6F8T534</accession>
<dbReference type="EMBL" id="AP022839">
    <property type="protein sequence ID" value="BCA95559.1"/>
    <property type="molecule type" value="Genomic_DNA"/>
</dbReference>
<gene>
    <name evidence="2" type="ORF">TUM19329_19200</name>
</gene>
<dbReference type="Proteomes" id="UP000502894">
    <property type="component" value="Chromosome"/>
</dbReference>
<feature type="transmembrane region" description="Helical" evidence="1">
    <location>
        <begin position="119"/>
        <end position="140"/>
    </location>
</feature>
<proteinExistence type="predicted"/>
<dbReference type="KEGG" id="lant:TUM19329_19200"/>
<keyword evidence="1" id="KW-0812">Transmembrane</keyword>
<name>A0A6F8T534_9GAMM</name>
<evidence type="ECO:0000313" key="3">
    <source>
        <dbReference type="Proteomes" id="UP000502894"/>
    </source>
</evidence>
<reference evidence="2" key="1">
    <citation type="journal article" date="2020" name="Microbiol. Resour. Announc.">
        <title>Complete Genome Sequence of Novel Psychrotolerant Legionella Strain TUM19329, Isolated from Antarctic Lake Sediment.</title>
        <authorList>
            <person name="Shimada S."/>
            <person name="Nakai R."/>
            <person name="Aoki K."/>
            <person name="Shimoeda N."/>
            <person name="Ohno G."/>
            <person name="Miyazaki Y."/>
            <person name="Kudoh S."/>
            <person name="Imura S."/>
            <person name="Watanabe K."/>
            <person name="Ishii Y."/>
            <person name="Tateda K."/>
        </authorList>
    </citation>
    <scope>NUCLEOTIDE SEQUENCE [LARGE SCALE GENOMIC DNA]</scope>
    <source>
        <strain evidence="2">TUM19329</strain>
    </source>
</reference>
<organism evidence="2 3">
    <name type="scientific">Legionella antarctica</name>
    <dbReference type="NCBI Taxonomy" id="2708020"/>
    <lineage>
        <taxon>Bacteria</taxon>
        <taxon>Pseudomonadati</taxon>
        <taxon>Pseudomonadota</taxon>
        <taxon>Gammaproteobacteria</taxon>
        <taxon>Legionellales</taxon>
        <taxon>Legionellaceae</taxon>
        <taxon>Legionella</taxon>
    </lineage>
</organism>
<keyword evidence="3" id="KW-1185">Reference proteome</keyword>
<protein>
    <recommendedName>
        <fullName evidence="4">Transmembrane protein</fullName>
    </recommendedName>
</protein>
<keyword evidence="1" id="KW-0472">Membrane</keyword>
<dbReference type="AlphaFoldDB" id="A0A6F8T534"/>
<evidence type="ECO:0008006" key="4">
    <source>
        <dbReference type="Google" id="ProtNLM"/>
    </source>
</evidence>
<dbReference type="RefSeq" id="WP_173237130.1">
    <property type="nucleotide sequence ID" value="NZ_AP022839.1"/>
</dbReference>
<keyword evidence="1" id="KW-1133">Transmembrane helix</keyword>
<sequence>MSVLILLIIFTFFAFIRHLKELKKYHQEHPEEAKIYEEKKKIFREKRNDYFYGLGVLVGIGAIFIGIFSSIIILGFQILKYLKTGNWSSLSLIDIMRYYEVGWAEQPHDWFGLWYALNSIHISIIIFLICTLIVIGLITLKNLREK</sequence>
<feature type="transmembrane region" description="Helical" evidence="1">
    <location>
        <begin position="50"/>
        <end position="74"/>
    </location>
</feature>
<evidence type="ECO:0000256" key="1">
    <source>
        <dbReference type="SAM" id="Phobius"/>
    </source>
</evidence>
<evidence type="ECO:0000313" key="2">
    <source>
        <dbReference type="EMBL" id="BCA95559.1"/>
    </source>
</evidence>